<evidence type="ECO:0000313" key="1">
    <source>
        <dbReference type="EMBL" id="KAJ1359870.1"/>
    </source>
</evidence>
<sequence>MANHYASPYQTINLRHGAKPRGDVTFVFVVRFWIFGTNTEGFEKSRYETRSSGYAQMKPLPWTTIAGGRDG</sequence>
<gene>
    <name evidence="1" type="ORF">KIN20_018688</name>
</gene>
<proteinExistence type="predicted"/>
<name>A0AAD5MKC1_PARTN</name>
<dbReference type="EMBL" id="JAHQIW010003720">
    <property type="protein sequence ID" value="KAJ1359870.1"/>
    <property type="molecule type" value="Genomic_DNA"/>
</dbReference>
<organism evidence="1 2">
    <name type="scientific">Parelaphostrongylus tenuis</name>
    <name type="common">Meningeal worm</name>
    <dbReference type="NCBI Taxonomy" id="148309"/>
    <lineage>
        <taxon>Eukaryota</taxon>
        <taxon>Metazoa</taxon>
        <taxon>Ecdysozoa</taxon>
        <taxon>Nematoda</taxon>
        <taxon>Chromadorea</taxon>
        <taxon>Rhabditida</taxon>
        <taxon>Rhabditina</taxon>
        <taxon>Rhabditomorpha</taxon>
        <taxon>Strongyloidea</taxon>
        <taxon>Metastrongylidae</taxon>
        <taxon>Parelaphostrongylus</taxon>
    </lineage>
</organism>
<evidence type="ECO:0000313" key="2">
    <source>
        <dbReference type="Proteomes" id="UP001196413"/>
    </source>
</evidence>
<dbReference type="Proteomes" id="UP001196413">
    <property type="component" value="Unassembled WGS sequence"/>
</dbReference>
<protein>
    <submittedName>
        <fullName evidence="1">Uncharacterized protein</fullName>
    </submittedName>
</protein>
<reference evidence="1" key="1">
    <citation type="submission" date="2021-06" db="EMBL/GenBank/DDBJ databases">
        <title>Parelaphostrongylus tenuis whole genome reference sequence.</title>
        <authorList>
            <person name="Garwood T.J."/>
            <person name="Larsen P.A."/>
            <person name="Fountain-Jones N.M."/>
            <person name="Garbe J.R."/>
            <person name="Macchietto M.G."/>
            <person name="Kania S.A."/>
            <person name="Gerhold R.W."/>
            <person name="Richards J.E."/>
            <person name="Wolf T.M."/>
        </authorList>
    </citation>
    <scope>NUCLEOTIDE SEQUENCE</scope>
    <source>
        <strain evidence="1">MNPRO001-30</strain>
        <tissue evidence="1">Meninges</tissue>
    </source>
</reference>
<comment type="caution">
    <text evidence="1">The sequence shown here is derived from an EMBL/GenBank/DDBJ whole genome shotgun (WGS) entry which is preliminary data.</text>
</comment>
<keyword evidence="2" id="KW-1185">Reference proteome</keyword>
<dbReference type="AlphaFoldDB" id="A0AAD5MKC1"/>
<accession>A0AAD5MKC1</accession>